<evidence type="ECO:0000313" key="3">
    <source>
        <dbReference type="EMBL" id="MWV70391.1"/>
    </source>
</evidence>
<reference evidence="4 5" key="1">
    <citation type="journal article" date="2014" name="Genome Announc.">
        <title>Draft genome sequences of eight enterohepatic helicobacter species isolated from both laboratory and wild rodents.</title>
        <authorList>
            <person name="Sheh A."/>
            <person name="Shen Z."/>
            <person name="Fox J.G."/>
        </authorList>
    </citation>
    <scope>NUCLEOTIDE SEQUENCE [LARGE SCALE GENOMIC DNA]</scope>
    <source>
        <strain evidence="4 5">MIT 97-6194</strain>
    </source>
</reference>
<reference evidence="4 5" key="2">
    <citation type="journal article" date="2016" name="Infect. Immun.">
        <title>Helicobacter saguini, a Novel Helicobacter Isolated from Cotton-Top Tamarins with Ulcerative Colitis, Has Proinflammatory Properties and Induces Typhlocolitis and Dysplasia in Gnotobiotic IL-10-/- Mice.</title>
        <authorList>
            <person name="Shen Z."/>
            <person name="Mannion A."/>
            <person name="Whary M.T."/>
            <person name="Muthupalani S."/>
            <person name="Sheh A."/>
            <person name="Feng Y."/>
            <person name="Gong G."/>
            <person name="Vandamme P."/>
            <person name="Holcombe H.R."/>
            <person name="Paster B.J."/>
            <person name="Fox J.G."/>
        </authorList>
    </citation>
    <scope>NUCLEOTIDE SEQUENCE [LARGE SCALE GENOMIC DNA]</scope>
    <source>
        <strain evidence="4 5">MIT 97-6194</strain>
    </source>
</reference>
<dbReference type="PANTHER" id="PTHR12558">
    <property type="entry name" value="CELL DIVISION CYCLE 16,23,27"/>
    <property type="match status" value="1"/>
</dbReference>
<feature type="region of interest" description="Disordered" evidence="2">
    <location>
        <begin position="691"/>
        <end position="710"/>
    </location>
</feature>
<dbReference type="InterPro" id="IPR019734">
    <property type="entry name" value="TPR_rpt"/>
</dbReference>
<feature type="repeat" description="TPR" evidence="1">
    <location>
        <begin position="36"/>
        <end position="69"/>
    </location>
</feature>
<dbReference type="RefSeq" id="WP_052062601.1">
    <property type="nucleotide sequence ID" value="NZ_JRMP02000003.1"/>
</dbReference>
<evidence type="ECO:0000313" key="5">
    <source>
        <dbReference type="Proteomes" id="UP000029714"/>
    </source>
</evidence>
<dbReference type="PROSITE" id="PS50005">
    <property type="entry name" value="TPR"/>
    <property type="match status" value="2"/>
</dbReference>
<reference evidence="4" key="3">
    <citation type="submission" date="2018-04" db="EMBL/GenBank/DDBJ databases">
        <authorList>
            <person name="Sheh A."/>
            <person name="Shen Z."/>
            <person name="Mannion A.J."/>
            <person name="Fox J.G."/>
        </authorList>
    </citation>
    <scope>NUCLEOTIDE SEQUENCE</scope>
    <source>
        <strain evidence="4">MIT 97-6194</strain>
    </source>
</reference>
<dbReference type="Pfam" id="PF13181">
    <property type="entry name" value="TPR_8"/>
    <property type="match status" value="1"/>
</dbReference>
<dbReference type="EMBL" id="QBIU01000002">
    <property type="protein sequence ID" value="MWV70391.1"/>
    <property type="molecule type" value="Genomic_DNA"/>
</dbReference>
<organism evidence="4 5">
    <name type="scientific">Helicobacter saguini</name>
    <dbReference type="NCBI Taxonomy" id="1548018"/>
    <lineage>
        <taxon>Bacteria</taxon>
        <taxon>Pseudomonadati</taxon>
        <taxon>Campylobacterota</taxon>
        <taxon>Epsilonproteobacteria</taxon>
        <taxon>Campylobacterales</taxon>
        <taxon>Helicobacteraceae</taxon>
        <taxon>Helicobacter</taxon>
    </lineage>
</organism>
<protein>
    <submittedName>
        <fullName evidence="4">Tetratricopeptide repeat protein</fullName>
    </submittedName>
</protein>
<evidence type="ECO:0000256" key="1">
    <source>
        <dbReference type="PROSITE-ProRule" id="PRU00339"/>
    </source>
</evidence>
<feature type="repeat" description="TPR" evidence="1">
    <location>
        <begin position="107"/>
        <end position="140"/>
    </location>
</feature>
<dbReference type="EMBL" id="JRMP02000003">
    <property type="protein sequence ID" value="TLD95331.1"/>
    <property type="molecule type" value="Genomic_DNA"/>
</dbReference>
<keyword evidence="5" id="KW-1185">Reference proteome</keyword>
<feature type="compositionally biased region" description="Basic and acidic residues" evidence="2">
    <location>
        <begin position="691"/>
        <end position="708"/>
    </location>
</feature>
<dbReference type="InterPro" id="IPR011990">
    <property type="entry name" value="TPR-like_helical_dom_sf"/>
</dbReference>
<keyword evidence="1" id="KW-0802">TPR repeat</keyword>
<gene>
    <name evidence="3" type="ORF">DCO61_10395</name>
    <name evidence="4" type="ORF">LS64_003040</name>
</gene>
<evidence type="ECO:0000313" key="6">
    <source>
        <dbReference type="Proteomes" id="UP000477070"/>
    </source>
</evidence>
<name>A0A347VPW2_9HELI</name>
<dbReference type="Pfam" id="PF00515">
    <property type="entry name" value="TPR_1"/>
    <property type="match status" value="1"/>
</dbReference>
<proteinExistence type="predicted"/>
<dbReference type="SUPFAM" id="SSF53756">
    <property type="entry name" value="UDP-Glycosyltransferase/glycogen phosphorylase"/>
    <property type="match status" value="1"/>
</dbReference>
<dbReference type="OrthoDB" id="9814129at2"/>
<dbReference type="Gene3D" id="3.40.50.2000">
    <property type="entry name" value="Glycogen Phosphorylase B"/>
    <property type="match status" value="1"/>
</dbReference>
<dbReference type="SMART" id="SM00028">
    <property type="entry name" value="TPR"/>
    <property type="match status" value="3"/>
</dbReference>
<evidence type="ECO:0000256" key="2">
    <source>
        <dbReference type="SAM" id="MobiDB-lite"/>
    </source>
</evidence>
<dbReference type="AlphaFoldDB" id="A0A347VPW2"/>
<sequence length="768" mass="88055">MNNVTISSTRELFQKGKWVECIESCLRIISHNYDNIEIWGLCALSYANINRLDEAIECLHEALKVDKKQGGANIFNLSVNLAELYRRNNMVLQAISLLRTFLPKNDENLHFNLAKCYADLQDYEKSIQHYTTAITINPKDIHAIFNLANQEAALGRFNLALKYYTLAYEGGLGDAGLNLAQLYVSLDNMESALKLYKDLEIYYSQDSNFYFNYANALRFNFQNEASIEKYYRALNLQFDARYAINFAYLLLSMGDIENGFLLYEQRKNLLQDSKNKYNSVVLNKHFLDFGFESKEALFSFLRGKRVVLYHEQGFGDSIMFARFIPFLLEKVMDSALTSKGGSGGNLKKGQKNIESSKFSTKDSIKTTLESKQDSIKNPESNGEVFLFLPKELESLFTCFNLKIFTSYSFKTNDYDIAIPLPSLAYLFATNTNILQSLHTIRPLLLDSINSNDSLPHPLRRGARGVGHVSVGHVEPQGETSNLQNMQQKSQKVTESSIPIKKILKTYEIDSKDTDNKIIHTKHKNQAHKLDIAIKKLDSKSKSSKFHNLDSIFANEKNIKVGLNFMSNPKFQNAREKSIYPQKLLESLPRQGFKYYSLQYEGIDKELASEFNVTDLREYIRDFADTARLLTHLDFVISIDSALAHLSASLGLKTAILLHKRHDWRWGKLGNFTESNLDSKLNFKIDSKTSKNHNNLDKKIPTKDSKHSIESNLDSNNSIESIAIKTAIENANDCLWYDNIYLFKQENMQEWTHVFKSLHTFLLNLYLQS</sequence>
<dbReference type="PANTHER" id="PTHR12558:SF13">
    <property type="entry name" value="CELL DIVISION CYCLE PROTEIN 27 HOMOLOG"/>
    <property type="match status" value="1"/>
</dbReference>
<dbReference type="Proteomes" id="UP000029714">
    <property type="component" value="Unassembled WGS sequence"/>
</dbReference>
<evidence type="ECO:0000313" key="4">
    <source>
        <dbReference type="EMBL" id="TLD95331.1"/>
    </source>
</evidence>
<dbReference type="SUPFAM" id="SSF48452">
    <property type="entry name" value="TPR-like"/>
    <property type="match status" value="2"/>
</dbReference>
<dbReference type="Proteomes" id="UP000477070">
    <property type="component" value="Unassembled WGS sequence"/>
</dbReference>
<comment type="caution">
    <text evidence="4">The sequence shown here is derived from an EMBL/GenBank/DDBJ whole genome shotgun (WGS) entry which is preliminary data.</text>
</comment>
<reference evidence="3 6" key="4">
    <citation type="submission" date="2019-12" db="EMBL/GenBank/DDBJ databases">
        <title>Multi-Generational Helicobacter saguini Isolates.</title>
        <authorList>
            <person name="Mannion A."/>
            <person name="Shen Z."/>
            <person name="Fox J.G."/>
        </authorList>
    </citation>
    <scope>NUCLEOTIDE SEQUENCE [LARGE SCALE GENOMIC DNA]</scope>
    <source>
        <strain evidence="3">16-048</strain>
        <strain evidence="6">16-048 (F4)</strain>
    </source>
</reference>
<dbReference type="Gene3D" id="1.25.40.10">
    <property type="entry name" value="Tetratricopeptide repeat domain"/>
    <property type="match status" value="2"/>
</dbReference>
<accession>A0A347VPW2</accession>